<comment type="caution">
    <text evidence="2">The sequence shown here is derived from an EMBL/GenBank/DDBJ whole genome shotgun (WGS) entry which is preliminary data.</text>
</comment>
<organism evidence="2 3">
    <name type="scientific">Methylomonas fluvii</name>
    <dbReference type="NCBI Taxonomy" id="1854564"/>
    <lineage>
        <taxon>Bacteria</taxon>
        <taxon>Pseudomonadati</taxon>
        <taxon>Pseudomonadota</taxon>
        <taxon>Gammaproteobacteria</taxon>
        <taxon>Methylococcales</taxon>
        <taxon>Methylococcaceae</taxon>
        <taxon>Methylomonas</taxon>
    </lineage>
</organism>
<dbReference type="EMBL" id="JACXST010000002">
    <property type="protein sequence ID" value="MBD9361581.1"/>
    <property type="molecule type" value="Genomic_DNA"/>
</dbReference>
<protein>
    <recommendedName>
        <fullName evidence="1">DUF6471 domain-containing protein</fullName>
    </recommendedName>
</protein>
<sequence>MHEEWSQRATNILKSELARAGIGYEELIRRLGEIGVEESYKGIANKINRGAFSFAFFMQCMKAMKIENIRL</sequence>
<keyword evidence="3" id="KW-1185">Reference proteome</keyword>
<dbReference type="RefSeq" id="WP_192394384.1">
    <property type="nucleotide sequence ID" value="NZ_CAJHIU010000002.1"/>
</dbReference>
<evidence type="ECO:0000313" key="2">
    <source>
        <dbReference type="EMBL" id="MBD9361581.1"/>
    </source>
</evidence>
<evidence type="ECO:0000313" key="3">
    <source>
        <dbReference type="Proteomes" id="UP000641152"/>
    </source>
</evidence>
<accession>A0ABR9DFC8</accession>
<name>A0ABR9DFC8_9GAMM</name>
<dbReference type="Pfam" id="PF20075">
    <property type="entry name" value="DUF6471"/>
    <property type="match status" value="1"/>
</dbReference>
<proteinExistence type="predicted"/>
<reference evidence="2 3" key="1">
    <citation type="submission" date="2020-09" db="EMBL/GenBank/DDBJ databases">
        <title>Methylomonas albis sp. nov. and Methylomonas fluvii sp. nov.: Two cold-adapted methanotrophs from the River Elbe and an amended description of Methylovulum psychrotolerans strain Eb1.</title>
        <authorList>
            <person name="Bussmann I.K."/>
            <person name="Klings K.-W."/>
            <person name="Warnstedt J."/>
            <person name="Hoppert M."/>
            <person name="Saborowski A."/>
            <person name="Horn F."/>
            <person name="Liebner S."/>
        </authorList>
    </citation>
    <scope>NUCLEOTIDE SEQUENCE [LARGE SCALE GENOMIC DNA]</scope>
    <source>
        <strain evidence="2 3">EbB</strain>
    </source>
</reference>
<evidence type="ECO:0000259" key="1">
    <source>
        <dbReference type="Pfam" id="PF20075"/>
    </source>
</evidence>
<feature type="domain" description="DUF6471" evidence="1">
    <location>
        <begin position="5"/>
        <end position="69"/>
    </location>
</feature>
<gene>
    <name evidence="2" type="ORF">EBB_13810</name>
</gene>
<dbReference type="InterPro" id="IPR045526">
    <property type="entry name" value="DUF6471"/>
</dbReference>
<dbReference type="Proteomes" id="UP000641152">
    <property type="component" value="Unassembled WGS sequence"/>
</dbReference>